<gene>
    <name evidence="1" type="ORF">K3G42_018684</name>
</gene>
<protein>
    <submittedName>
        <fullName evidence="1">Uncharacterized protein</fullName>
    </submittedName>
</protein>
<comment type="caution">
    <text evidence="1">The sequence shown here is derived from an EMBL/GenBank/DDBJ whole genome shotgun (WGS) entry which is preliminary data.</text>
</comment>
<evidence type="ECO:0000313" key="2">
    <source>
        <dbReference type="Proteomes" id="UP000827872"/>
    </source>
</evidence>
<keyword evidence="2" id="KW-1185">Reference proteome</keyword>
<proteinExistence type="predicted"/>
<sequence length="137" mass="16023">MGLPYSWASSRRLCWEAKVVGWRVSTWLTQPIDQDIYSEWDPAAQSEWSRAQVRAGAWAPERDAVTWRRERDEMRQEIHFLRCNMELLLARAEAAERDPGVVQDWQEQVKIHFFREGLHPELAQWAMVTAEPTSLAG</sequence>
<name>A0ACB8F1C5_9SAUR</name>
<dbReference type="Proteomes" id="UP000827872">
    <property type="component" value="Linkage Group LG12"/>
</dbReference>
<evidence type="ECO:0000313" key="1">
    <source>
        <dbReference type="EMBL" id="KAH7998644.1"/>
    </source>
</evidence>
<reference evidence="1" key="1">
    <citation type="submission" date="2021-08" db="EMBL/GenBank/DDBJ databases">
        <title>The first chromosome-level gecko genome reveals the dynamic sex chromosomes of Neotropical dwarf geckos (Sphaerodactylidae: Sphaerodactylus).</title>
        <authorList>
            <person name="Pinto B.J."/>
            <person name="Keating S.E."/>
            <person name="Gamble T."/>
        </authorList>
    </citation>
    <scope>NUCLEOTIDE SEQUENCE</scope>
    <source>
        <strain evidence="1">TG3544</strain>
    </source>
</reference>
<accession>A0ACB8F1C5</accession>
<dbReference type="EMBL" id="CM037625">
    <property type="protein sequence ID" value="KAH7998644.1"/>
    <property type="molecule type" value="Genomic_DNA"/>
</dbReference>
<organism evidence="1 2">
    <name type="scientific">Sphaerodactylus townsendi</name>
    <dbReference type="NCBI Taxonomy" id="933632"/>
    <lineage>
        <taxon>Eukaryota</taxon>
        <taxon>Metazoa</taxon>
        <taxon>Chordata</taxon>
        <taxon>Craniata</taxon>
        <taxon>Vertebrata</taxon>
        <taxon>Euteleostomi</taxon>
        <taxon>Lepidosauria</taxon>
        <taxon>Squamata</taxon>
        <taxon>Bifurcata</taxon>
        <taxon>Gekkota</taxon>
        <taxon>Sphaerodactylidae</taxon>
        <taxon>Sphaerodactylus</taxon>
    </lineage>
</organism>